<dbReference type="Proteomes" id="UP001642360">
    <property type="component" value="Unassembled WGS sequence"/>
</dbReference>
<evidence type="ECO:0000256" key="1">
    <source>
        <dbReference type="SAM" id="Phobius"/>
    </source>
</evidence>
<dbReference type="EMBL" id="CAUOFW020002092">
    <property type="protein sequence ID" value="CAK9151008.1"/>
    <property type="molecule type" value="Genomic_DNA"/>
</dbReference>
<organism evidence="2 3">
    <name type="scientific">Ilex paraguariensis</name>
    <name type="common">yerba mate</name>
    <dbReference type="NCBI Taxonomy" id="185542"/>
    <lineage>
        <taxon>Eukaryota</taxon>
        <taxon>Viridiplantae</taxon>
        <taxon>Streptophyta</taxon>
        <taxon>Embryophyta</taxon>
        <taxon>Tracheophyta</taxon>
        <taxon>Spermatophyta</taxon>
        <taxon>Magnoliopsida</taxon>
        <taxon>eudicotyledons</taxon>
        <taxon>Gunneridae</taxon>
        <taxon>Pentapetalae</taxon>
        <taxon>asterids</taxon>
        <taxon>campanulids</taxon>
        <taxon>Aquifoliales</taxon>
        <taxon>Aquifoliaceae</taxon>
        <taxon>Ilex</taxon>
    </lineage>
</organism>
<comment type="caution">
    <text evidence="2">The sequence shown here is derived from an EMBL/GenBank/DDBJ whole genome shotgun (WGS) entry which is preliminary data.</text>
</comment>
<keyword evidence="1" id="KW-0472">Membrane</keyword>
<keyword evidence="3" id="KW-1185">Reference proteome</keyword>
<accession>A0ABC8S193</accession>
<evidence type="ECO:0000313" key="3">
    <source>
        <dbReference type="Proteomes" id="UP001642360"/>
    </source>
</evidence>
<dbReference type="AlphaFoldDB" id="A0ABC8S193"/>
<reference evidence="2 3" key="1">
    <citation type="submission" date="2024-02" db="EMBL/GenBank/DDBJ databases">
        <authorList>
            <person name="Vignale AGUSTIN F."/>
            <person name="Sosa J E."/>
            <person name="Modenutti C."/>
        </authorList>
    </citation>
    <scope>NUCLEOTIDE SEQUENCE [LARGE SCALE GENOMIC DNA]</scope>
</reference>
<gene>
    <name evidence="2" type="ORF">ILEXP_LOCUS19167</name>
</gene>
<name>A0ABC8S193_9AQUA</name>
<keyword evidence="1" id="KW-0812">Transmembrane</keyword>
<sequence length="243" mass="26692">MDSCAEVRCFLDGSLAFELPRAGEYLWAELSKHQWNENFGGQIWIPYSRAFLLSERRVKIMAMHSSKKVPRGTSSRQGGVLERSTELWFLFLGMSVMAIRLLGIVWVFVSLGLTGSGFWGGLSIELWSLLISVVREEDFVEEFVIKGSNGYVPRGDSSVGCDSGRECADFATGVPFVVHVPEYVCCSFFDASDEKVGSCATTADKIIGSRASNSGHDCGFSNESCEVDDAPGFARSWGPYSLD</sequence>
<protein>
    <submittedName>
        <fullName evidence="2">Uncharacterized protein</fullName>
    </submittedName>
</protein>
<evidence type="ECO:0000313" key="2">
    <source>
        <dbReference type="EMBL" id="CAK9151008.1"/>
    </source>
</evidence>
<keyword evidence="1" id="KW-1133">Transmembrane helix</keyword>
<proteinExistence type="predicted"/>
<feature type="transmembrane region" description="Helical" evidence="1">
    <location>
        <begin position="87"/>
        <end position="111"/>
    </location>
</feature>